<feature type="compositionally biased region" description="Basic and acidic residues" evidence="7">
    <location>
        <begin position="1085"/>
        <end position="1095"/>
    </location>
</feature>
<dbReference type="SUPFAM" id="SSF57850">
    <property type="entry name" value="RING/U-box"/>
    <property type="match status" value="1"/>
</dbReference>
<dbReference type="Pfam" id="PF00501">
    <property type="entry name" value="AMP-binding"/>
    <property type="match status" value="1"/>
</dbReference>
<evidence type="ECO:0000256" key="6">
    <source>
        <dbReference type="PROSITE-ProRule" id="PRU00175"/>
    </source>
</evidence>
<keyword evidence="6" id="KW-0862">Zinc</keyword>
<dbReference type="InterPro" id="IPR001841">
    <property type="entry name" value="Znf_RING"/>
</dbReference>
<dbReference type="GO" id="GO:0009898">
    <property type="term" value="C:cytoplasmic side of plasma membrane"/>
    <property type="evidence" value="ECO:0007669"/>
    <property type="project" value="TreeGrafter"/>
</dbReference>
<keyword evidence="11" id="KW-1185">Reference proteome</keyword>
<evidence type="ECO:0000256" key="3">
    <source>
        <dbReference type="ARBA" id="ARBA00022630"/>
    </source>
</evidence>
<evidence type="ECO:0000256" key="2">
    <source>
        <dbReference type="ARBA" id="ARBA00022598"/>
    </source>
</evidence>
<keyword evidence="6" id="KW-0863">Zinc-finger</keyword>
<evidence type="ECO:0000256" key="8">
    <source>
        <dbReference type="SAM" id="Phobius"/>
    </source>
</evidence>
<feature type="region of interest" description="Disordered" evidence="7">
    <location>
        <begin position="1215"/>
        <end position="1243"/>
    </location>
</feature>
<dbReference type="GO" id="GO:0004467">
    <property type="term" value="F:long-chain fatty acid-CoA ligase activity"/>
    <property type="evidence" value="ECO:0007669"/>
    <property type="project" value="TreeGrafter"/>
</dbReference>
<dbReference type="PANTHER" id="PTHR43107:SF6">
    <property type="entry name" value="ACYL-COA SYNTHETASE FAMILY PROTEIN (CEFD1), PUTATIVE (AFU_ORTHOLOGUE AFUA_6G03630)-RELATED"/>
    <property type="match status" value="1"/>
</dbReference>
<gene>
    <name evidence="10" type="ORF">GTA08_BOTSDO08431</name>
</gene>
<keyword evidence="4" id="KW-0274">FAD</keyword>
<dbReference type="GO" id="GO:0008270">
    <property type="term" value="F:zinc ion binding"/>
    <property type="evidence" value="ECO:0007669"/>
    <property type="project" value="UniProtKB-KW"/>
</dbReference>
<dbReference type="GO" id="GO:0005324">
    <property type="term" value="F:long-chain fatty acid transmembrane transporter activity"/>
    <property type="evidence" value="ECO:0007669"/>
    <property type="project" value="TreeGrafter"/>
</dbReference>
<evidence type="ECO:0000313" key="10">
    <source>
        <dbReference type="EMBL" id="KAF4304761.1"/>
    </source>
</evidence>
<evidence type="ECO:0000256" key="5">
    <source>
        <dbReference type="ARBA" id="ARBA00023002"/>
    </source>
</evidence>
<sequence length="1402" mass="156689">MALAPAVAIHAAVYSFISYLDAKFHFTKDIGDLWNLKATEYELAAAAKKLVQTAIHFGTDSKRRPNASFRESSVSGRVVEAIHGLRHTPRPVGTAAFCLITFIFALLGLWAIGSASVLINYTLGKESLIHSLRISGAREARERIEGELGMKIVVLDGDQKARLTIQDSKTPESNYLETLPPDFPICMIYTSGSTGMPKACKLTLARVFFLLDGRIRTLGLSPGPNGDRLYNCMPMYHGAGCVAALLCLCSGLTLCIGKKFSSTNFWNDVRDSVATAFVYVGETARYLLATAPSPLDKQHRVKLMFGEFSQGAVGHHGLILRRLLHHVFVPVEVDYITSDIYRDARRGFARRKPYEDGGEILVRVPEEKAFTGYWKDPSATAKKFERNVFKEGDLFYRTGDALRRTSDGRWYFIDRLGDTFRWKSENVSTVEVSEILGRYPGVMQAIVYGVEVPGSDGRAGYAALYVSEDLRSATFYASLLSFAQKVLPNYAVPVFLRITNSMQPMHNNKQNKRPWKEEGIDIRKIAQGMSSADKILWHPEALGAKGRGGTYVEFTEADLGALTQWAMGLQVGAGIQIPPNASRVLDAFGLLHSVSERATTIESMDLNRYDNGKLLISIIYGKKIVQTMGAPWMVIHRSAYIEILYKEARRLGATFIFGSEVQNIDVSRNTITLRNGDTYSGDVIVGADGIWSSARESVLGHASPPTETGDLAYRATLSLEQLQALQDANVEKLYKQAKVTIWLGPHKHCVFYPVQGGKCFNLVLIRPDNMSRDARIASGDIGEMRDTFCGWDTVLTKIISQISTVLKWKLMHHEELESWTRNRTVLLGDACHPTLPYQAQGAAMAVEDGAVLGALLGLWNRLPSRQRERLNSENDAVVELLKLFERLRKERTTINVKGAIASRIFNHMEDGPKQKSRDREMALYDGEFRTSQYPSLDAGYQKALHGHDSLGEAAKAFEAWVKTRSPRLQTASEKEIQHGGNECSACFGKIIPKASPEPRETVKLTCCKDVFHENCLMGWLSTNRDGFYETRCPGCHKHLYGKEPISTFSSVKLDPAVTKLRMRSVTITDVSPTPCNPPGQTMKRTHSDVARKPQHEDLHDVKISSEGNEFVIAGPYAVVLPVTVRAKRFSWVEFVELRKNGTIPVIIPRRALHAVEAKVRKELARIHDQTVTLGELHTMLLRSIAAGVVCTSTNGTAFDRDEVLHQPVKDWVTNTSALSRTPATPTTTAKPAASGAARTPPRRRRHAYCTRIFDPFELPELQHSHRPRCYLVATPWQPLRVNKEGFHLELIPQLDVELFRDWVGMNAGVRAWLEDYDREVFRAGQLKLCLNAALWKALRGFWRAQGLNDEGWEEVELMQLGEWCDAVLLAVMQTVCEVAEVQEMPEDVYPPPGRVVDDEDWD</sequence>
<keyword evidence="2" id="KW-0436">Ligase</keyword>
<name>A0A8H4INY7_9PEZI</name>
<feature type="domain" description="RING-type" evidence="9">
    <location>
        <begin position="983"/>
        <end position="1036"/>
    </location>
</feature>
<dbReference type="OrthoDB" id="16820at2759"/>
<dbReference type="GO" id="GO:0005777">
    <property type="term" value="C:peroxisome"/>
    <property type="evidence" value="ECO:0007669"/>
    <property type="project" value="TreeGrafter"/>
</dbReference>
<feature type="compositionally biased region" description="Low complexity" evidence="7">
    <location>
        <begin position="1215"/>
        <end position="1239"/>
    </location>
</feature>
<keyword evidence="6" id="KW-0479">Metal-binding</keyword>
<dbReference type="PROSITE" id="PS00455">
    <property type="entry name" value="AMP_BINDING"/>
    <property type="match status" value="1"/>
</dbReference>
<evidence type="ECO:0000256" key="7">
    <source>
        <dbReference type="SAM" id="MobiDB-lite"/>
    </source>
</evidence>
<feature type="transmembrane region" description="Helical" evidence="8">
    <location>
        <begin position="92"/>
        <end position="112"/>
    </location>
</feature>
<dbReference type="Gene3D" id="3.30.300.30">
    <property type="match status" value="1"/>
</dbReference>
<dbReference type="InterPro" id="IPR036188">
    <property type="entry name" value="FAD/NAD-bd_sf"/>
</dbReference>
<dbReference type="GO" id="GO:0005811">
    <property type="term" value="C:lipid droplet"/>
    <property type="evidence" value="ECO:0007669"/>
    <property type="project" value="TreeGrafter"/>
</dbReference>
<dbReference type="Gene3D" id="3.30.40.10">
    <property type="entry name" value="Zinc/RING finger domain, C3HC4 (zinc finger)"/>
    <property type="match status" value="1"/>
</dbReference>
<dbReference type="InterPro" id="IPR020845">
    <property type="entry name" value="AMP-binding_CS"/>
</dbReference>
<dbReference type="InterPro" id="IPR042099">
    <property type="entry name" value="ANL_N_sf"/>
</dbReference>
<dbReference type="Proteomes" id="UP000572817">
    <property type="component" value="Unassembled WGS sequence"/>
</dbReference>
<feature type="region of interest" description="Disordered" evidence="7">
    <location>
        <begin position="1071"/>
        <end position="1095"/>
    </location>
</feature>
<dbReference type="GO" id="GO:0016491">
    <property type="term" value="F:oxidoreductase activity"/>
    <property type="evidence" value="ECO:0007669"/>
    <property type="project" value="UniProtKB-KW"/>
</dbReference>
<dbReference type="Gene3D" id="3.50.50.60">
    <property type="entry name" value="FAD/NAD(P)-binding domain"/>
    <property type="match status" value="1"/>
</dbReference>
<dbReference type="PROSITE" id="PS50089">
    <property type="entry name" value="ZF_RING_2"/>
    <property type="match status" value="1"/>
</dbReference>
<keyword evidence="8" id="KW-0472">Membrane</keyword>
<evidence type="ECO:0000313" key="11">
    <source>
        <dbReference type="Proteomes" id="UP000572817"/>
    </source>
</evidence>
<dbReference type="SUPFAM" id="SSF56801">
    <property type="entry name" value="Acetyl-CoA synthetase-like"/>
    <property type="match status" value="1"/>
</dbReference>
<proteinExistence type="inferred from homology"/>
<keyword evidence="3" id="KW-0285">Flavoprotein</keyword>
<keyword evidence="5" id="KW-0560">Oxidoreductase</keyword>
<evidence type="ECO:0000259" key="9">
    <source>
        <dbReference type="PROSITE" id="PS50089"/>
    </source>
</evidence>
<comment type="caution">
    <text evidence="10">The sequence shown here is derived from an EMBL/GenBank/DDBJ whole genome shotgun (WGS) entry which is preliminary data.</text>
</comment>
<dbReference type="EMBL" id="WWBZ02000051">
    <property type="protein sequence ID" value="KAF4304761.1"/>
    <property type="molecule type" value="Genomic_DNA"/>
</dbReference>
<protein>
    <submittedName>
        <fullName evidence="10">AMP-dependent synthetase/ligase</fullName>
    </submittedName>
</protein>
<organism evidence="10 11">
    <name type="scientific">Botryosphaeria dothidea</name>
    <dbReference type="NCBI Taxonomy" id="55169"/>
    <lineage>
        <taxon>Eukaryota</taxon>
        <taxon>Fungi</taxon>
        <taxon>Dikarya</taxon>
        <taxon>Ascomycota</taxon>
        <taxon>Pezizomycotina</taxon>
        <taxon>Dothideomycetes</taxon>
        <taxon>Dothideomycetes incertae sedis</taxon>
        <taxon>Botryosphaeriales</taxon>
        <taxon>Botryosphaeriaceae</taxon>
        <taxon>Botryosphaeria</taxon>
    </lineage>
</organism>
<dbReference type="SUPFAM" id="SSF51905">
    <property type="entry name" value="FAD/NAD(P)-binding domain"/>
    <property type="match status" value="1"/>
</dbReference>
<evidence type="ECO:0000256" key="1">
    <source>
        <dbReference type="ARBA" id="ARBA00006432"/>
    </source>
</evidence>
<keyword evidence="8" id="KW-0812">Transmembrane</keyword>
<dbReference type="InterPro" id="IPR045851">
    <property type="entry name" value="AMP-bd_C_sf"/>
</dbReference>
<dbReference type="GO" id="GO:0044539">
    <property type="term" value="P:long-chain fatty acid import into cell"/>
    <property type="evidence" value="ECO:0007669"/>
    <property type="project" value="TreeGrafter"/>
</dbReference>
<dbReference type="Gene3D" id="3.40.50.12780">
    <property type="entry name" value="N-terminal domain of ligase-like"/>
    <property type="match status" value="1"/>
</dbReference>
<dbReference type="GO" id="GO:0071949">
    <property type="term" value="F:FAD binding"/>
    <property type="evidence" value="ECO:0007669"/>
    <property type="project" value="InterPro"/>
</dbReference>
<dbReference type="PANTHER" id="PTHR43107">
    <property type="entry name" value="LONG-CHAIN FATTY ACID TRANSPORT PROTEIN"/>
    <property type="match status" value="1"/>
</dbReference>
<dbReference type="InterPro" id="IPR002938">
    <property type="entry name" value="FAD-bd"/>
</dbReference>
<reference evidence="10" key="1">
    <citation type="submission" date="2020-04" db="EMBL/GenBank/DDBJ databases">
        <title>Genome Assembly and Annotation of Botryosphaeria dothidea sdau 11-99, a Latent Pathogen of Apple Fruit Ring Rot in China.</title>
        <authorList>
            <person name="Yu C."/>
            <person name="Diao Y."/>
            <person name="Lu Q."/>
            <person name="Zhao J."/>
            <person name="Cui S."/>
            <person name="Peng C."/>
            <person name="He B."/>
            <person name="Liu H."/>
        </authorList>
    </citation>
    <scope>NUCLEOTIDE SEQUENCE [LARGE SCALE GENOMIC DNA]</scope>
    <source>
        <strain evidence="10">Sdau11-99</strain>
    </source>
</reference>
<accession>A0A8H4INY7</accession>
<dbReference type="Pfam" id="PF01494">
    <property type="entry name" value="FAD_binding_3"/>
    <property type="match status" value="1"/>
</dbReference>
<evidence type="ECO:0000256" key="4">
    <source>
        <dbReference type="ARBA" id="ARBA00022827"/>
    </source>
</evidence>
<dbReference type="SUPFAM" id="SSF54373">
    <property type="entry name" value="FAD-linked reductases, C-terminal domain"/>
    <property type="match status" value="1"/>
</dbReference>
<comment type="similarity">
    <text evidence="1">Belongs to the ATP-dependent AMP-binding enzyme family.</text>
</comment>
<dbReference type="InterPro" id="IPR013083">
    <property type="entry name" value="Znf_RING/FYVE/PHD"/>
</dbReference>
<keyword evidence="8" id="KW-1133">Transmembrane helix</keyword>
<dbReference type="InterPro" id="IPR000873">
    <property type="entry name" value="AMP-dep_synth/lig_dom"/>
</dbReference>